<dbReference type="GeneID" id="100574302"/>
<dbReference type="FunFam" id="1.25.40.420:FF:000001">
    <property type="entry name" value="Kelch-like family member 12"/>
    <property type="match status" value="1"/>
</dbReference>
<dbReference type="OrthoDB" id="191037at2759"/>
<dbReference type="Pfam" id="PF01344">
    <property type="entry name" value="Kelch_1"/>
    <property type="match status" value="2"/>
</dbReference>
<feature type="domain" description="BTB" evidence="8">
    <location>
        <begin position="42"/>
        <end position="109"/>
    </location>
</feature>
<evidence type="ECO:0000256" key="4">
    <source>
        <dbReference type="ARBA" id="ARBA00022737"/>
    </source>
</evidence>
<dbReference type="PROSITE" id="PS50097">
    <property type="entry name" value="BTB"/>
    <property type="match status" value="1"/>
</dbReference>
<keyword evidence="5" id="KW-0833">Ubl conjugation pathway</keyword>
<protein>
    <recommendedName>
        <fullName evidence="2">Kelch-like protein diablo</fullName>
    </recommendedName>
</protein>
<dbReference type="InterPro" id="IPR011705">
    <property type="entry name" value="BACK"/>
</dbReference>
<evidence type="ECO:0000256" key="5">
    <source>
        <dbReference type="ARBA" id="ARBA00022786"/>
    </source>
</evidence>
<dbReference type="PANTHER" id="PTHR24412">
    <property type="entry name" value="KELCH PROTEIN"/>
    <property type="match status" value="1"/>
</dbReference>
<evidence type="ECO:0000313" key="10">
    <source>
        <dbReference type="Proteomes" id="UP000007819"/>
    </source>
</evidence>
<proteinExistence type="predicted"/>
<dbReference type="SMART" id="SM00875">
    <property type="entry name" value="BACK"/>
    <property type="match status" value="1"/>
</dbReference>
<dbReference type="Pfam" id="PF24681">
    <property type="entry name" value="Kelch_KLHDC2_KLHL20_DRC7"/>
    <property type="match status" value="1"/>
</dbReference>
<evidence type="ECO:0000256" key="3">
    <source>
        <dbReference type="ARBA" id="ARBA00022441"/>
    </source>
</evidence>
<accession>A0A8R2NUK3</accession>
<keyword evidence="6" id="KW-0009">Actin-binding</keyword>
<comment type="function">
    <text evidence="7">Probable substrate-specific adapter of an E3 ubiquitin-protein ligase complex which mediates the ubiquitination and subsequent proteasomal degradation of target proteins. May have a role in synapse differentiation and growth.</text>
</comment>
<dbReference type="GO" id="GO:0003779">
    <property type="term" value="F:actin binding"/>
    <property type="evidence" value="ECO:0007669"/>
    <property type="project" value="UniProtKB-KW"/>
</dbReference>
<dbReference type="EnsemblMetazoa" id="XM_029490424.1">
    <property type="protein sequence ID" value="XP_029346284.1"/>
    <property type="gene ID" value="LOC100574302"/>
</dbReference>
<evidence type="ECO:0000256" key="1">
    <source>
        <dbReference type="ARBA" id="ARBA00004906"/>
    </source>
</evidence>
<evidence type="ECO:0000256" key="6">
    <source>
        <dbReference type="ARBA" id="ARBA00023203"/>
    </source>
</evidence>
<dbReference type="SMART" id="SM00225">
    <property type="entry name" value="BTB"/>
    <property type="match status" value="1"/>
</dbReference>
<reference evidence="10" key="1">
    <citation type="submission" date="2010-06" db="EMBL/GenBank/DDBJ databases">
        <authorList>
            <person name="Jiang H."/>
            <person name="Abraham K."/>
            <person name="Ali S."/>
            <person name="Alsbrooks S.L."/>
            <person name="Anim B.N."/>
            <person name="Anosike U.S."/>
            <person name="Attaway T."/>
            <person name="Bandaranaike D.P."/>
            <person name="Battles P.K."/>
            <person name="Bell S.N."/>
            <person name="Bell A.V."/>
            <person name="Beltran B."/>
            <person name="Bickham C."/>
            <person name="Bustamante Y."/>
            <person name="Caleb T."/>
            <person name="Canada A."/>
            <person name="Cardenas V."/>
            <person name="Carter K."/>
            <person name="Chacko J."/>
            <person name="Chandrabose M.N."/>
            <person name="Chavez D."/>
            <person name="Chavez A."/>
            <person name="Chen L."/>
            <person name="Chu H.-S."/>
            <person name="Claassen K.J."/>
            <person name="Cockrell R."/>
            <person name="Collins M."/>
            <person name="Cooper J.A."/>
            <person name="Cree A."/>
            <person name="Curry S.M."/>
            <person name="Da Y."/>
            <person name="Dao M.D."/>
            <person name="Das B."/>
            <person name="Davila M.-L."/>
            <person name="Davy-Carroll L."/>
            <person name="Denson S."/>
            <person name="Dinh H."/>
            <person name="Ebong V.E."/>
            <person name="Edwards J.R."/>
            <person name="Egan A."/>
            <person name="El-Daye J."/>
            <person name="Escobedo L."/>
            <person name="Fernandez S."/>
            <person name="Fernando P.R."/>
            <person name="Flagg N."/>
            <person name="Forbes L.D."/>
            <person name="Fowler R.G."/>
            <person name="Fu Q."/>
            <person name="Gabisi R.A."/>
            <person name="Ganer J."/>
            <person name="Garbino Pronczuk A."/>
            <person name="Garcia R.M."/>
            <person name="Garner T."/>
            <person name="Garrett T.E."/>
            <person name="Gonzalez D.A."/>
            <person name="Hamid H."/>
            <person name="Hawkins E.S."/>
            <person name="Hirani K."/>
            <person name="Hogues M.E."/>
            <person name="Hollins B."/>
            <person name="Hsiao C.-H."/>
            <person name="Jabil R."/>
            <person name="James M.L."/>
            <person name="Jhangiani S.N."/>
            <person name="Johnson B."/>
            <person name="Johnson Q."/>
            <person name="Joshi V."/>
            <person name="Kalu J.B."/>
            <person name="Kam C."/>
            <person name="Kashfia A."/>
            <person name="Keebler J."/>
            <person name="Kisamo H."/>
            <person name="Kovar C.L."/>
            <person name="Lago L.A."/>
            <person name="Lai C.-Y."/>
            <person name="Laidlaw J."/>
            <person name="Lara F."/>
            <person name="Le T.-K."/>
            <person name="Lee S.L."/>
            <person name="Legall F.H."/>
            <person name="Lemon S.J."/>
            <person name="Lewis L.R."/>
            <person name="Li B."/>
            <person name="Liu Y."/>
            <person name="Liu Y.-S."/>
            <person name="Lopez J."/>
            <person name="Lozado R.J."/>
            <person name="Lu J."/>
            <person name="Madu R.C."/>
            <person name="Maheshwari M."/>
            <person name="Maheshwari R."/>
            <person name="Malloy K."/>
            <person name="Martinez E."/>
            <person name="Mathew T."/>
            <person name="Mercado I.C."/>
            <person name="Mercado C."/>
            <person name="Meyer B."/>
            <person name="Montgomery K."/>
            <person name="Morgan M.B."/>
            <person name="Munidasa M."/>
            <person name="Nazareth L.V."/>
            <person name="Nelson J."/>
            <person name="Ng B.M."/>
            <person name="Nguyen N.B."/>
            <person name="Nguyen P.Q."/>
            <person name="Nguyen T."/>
            <person name="Obregon M."/>
            <person name="Okwuonu G.O."/>
            <person name="Onwere C.G."/>
            <person name="Orozco G."/>
            <person name="Parra A."/>
            <person name="Patel S."/>
            <person name="Patil S."/>
            <person name="Perez A."/>
            <person name="Perez Y."/>
            <person name="Pham C."/>
            <person name="Primus E.L."/>
            <person name="Pu L.-L."/>
            <person name="Puazo M."/>
            <person name="Qin X."/>
            <person name="Quiroz J.B."/>
            <person name="Reese J."/>
            <person name="Richards S."/>
            <person name="Rives C.M."/>
            <person name="Robberts R."/>
            <person name="Ruiz S.J."/>
            <person name="Ruiz M.J."/>
            <person name="Santibanez J."/>
            <person name="Schneider B.W."/>
            <person name="Sisson I."/>
            <person name="Smith M."/>
            <person name="Sodergren E."/>
            <person name="Song X.-Z."/>
            <person name="Song B.B."/>
            <person name="Summersgill H."/>
            <person name="Thelus R."/>
            <person name="Thornton R.D."/>
            <person name="Trejos Z.Y."/>
            <person name="Usmani K."/>
            <person name="Vattathil S."/>
            <person name="Villasana D."/>
            <person name="Walker D.L."/>
            <person name="Wang S."/>
            <person name="Wang K."/>
            <person name="White C.S."/>
            <person name="Williams A.C."/>
            <person name="Williamson J."/>
            <person name="Wilson K."/>
            <person name="Woghiren I.O."/>
            <person name="Woodworth J.R."/>
            <person name="Worley K.C."/>
            <person name="Wright R.A."/>
            <person name="Wu W."/>
            <person name="Young L."/>
            <person name="Zhang L."/>
            <person name="Zhang J."/>
            <person name="Zhu Y."/>
            <person name="Muzny D.M."/>
            <person name="Weinstock G."/>
            <person name="Gibbs R.A."/>
        </authorList>
    </citation>
    <scope>NUCLEOTIDE SEQUENCE [LARGE SCALE GENOMIC DNA]</scope>
    <source>
        <strain evidence="10">LSR1</strain>
    </source>
</reference>
<keyword evidence="3" id="KW-0880">Kelch repeat</keyword>
<dbReference type="SUPFAM" id="SSF117281">
    <property type="entry name" value="Kelch motif"/>
    <property type="match status" value="1"/>
</dbReference>
<evidence type="ECO:0000259" key="8">
    <source>
        <dbReference type="PROSITE" id="PS50097"/>
    </source>
</evidence>
<dbReference type="Pfam" id="PF07707">
    <property type="entry name" value="BACK"/>
    <property type="match status" value="1"/>
</dbReference>
<dbReference type="PANTHER" id="PTHR24412:SF466">
    <property type="entry name" value="RING CANAL KELCH PROTEIN"/>
    <property type="match status" value="1"/>
</dbReference>
<dbReference type="SUPFAM" id="SSF54695">
    <property type="entry name" value="POZ domain"/>
    <property type="match status" value="1"/>
</dbReference>
<dbReference type="InterPro" id="IPR000210">
    <property type="entry name" value="BTB/POZ_dom"/>
</dbReference>
<dbReference type="KEGG" id="api:100574302"/>
<evidence type="ECO:0000256" key="7">
    <source>
        <dbReference type="ARBA" id="ARBA00043912"/>
    </source>
</evidence>
<dbReference type="AlphaFoldDB" id="A0A8R2NUK3"/>
<dbReference type="Gene3D" id="3.30.710.10">
    <property type="entry name" value="Potassium Channel Kv1.1, Chain A"/>
    <property type="match status" value="1"/>
</dbReference>
<dbReference type="PIRSF" id="PIRSF037037">
    <property type="entry name" value="Kelch-like_protein_gigaxonin"/>
    <property type="match status" value="1"/>
</dbReference>
<dbReference type="Pfam" id="PF00651">
    <property type="entry name" value="BTB"/>
    <property type="match status" value="1"/>
</dbReference>
<dbReference type="SMART" id="SM00612">
    <property type="entry name" value="Kelch"/>
    <property type="match status" value="6"/>
</dbReference>
<sequence length="591" mass="66016">MQNTKQIPETSRCEPAIYEYKKSSFSEIYEVLQSLRKDEILCDIKLETDDGEVIFGHKVVLASASPYFLAMFTNFSEKNINQVIIRQLDSRALHLLIDFVYSGKISITEKNVQILLSASNLLQLQEVKKACCDFLQTQLCPTNVIGINALADLHGCMQLSTSSELYIQQHFSDVVEGEEFLSMSYDQMVKLISSEELTAPSEEKIFESVIRWVKHDLGSRKQILPQLIEHVRLPLTSRDYILEKALDEPVFNSCLECKDYVIEALHFHLLKSDGLITIPHNIRTKPRQPGGTHKQVILVVGGLGHDYEVLESTKYYDPKLNKWQSGPKFEPRFGGGLAVVKDSNIVLYVGGVNNSRSFYQSVYVLDLSSELPCWKPSIDMLIKRCYLGVCVINNLVYAVGGYDGESYLNTAEVFDCITQKWRLISDMSTRRSAVGLGVLNNLLYAVGGFDGISQQRLKSVECYHPSLDKWTTIAEMSLGRSSVGIGVLDGVLYAVGGHDGVNVHRSVEAYRPTTGVWTTVADMNLYRRDAGVAVLGGLLYVVGGYDGLSVLDSVECYNPNTNTWTMVTASMSVPRRFLGVVAIDSPHFKTC</sequence>
<organism evidence="9 10">
    <name type="scientific">Acyrthosiphon pisum</name>
    <name type="common">Pea aphid</name>
    <dbReference type="NCBI Taxonomy" id="7029"/>
    <lineage>
        <taxon>Eukaryota</taxon>
        <taxon>Metazoa</taxon>
        <taxon>Ecdysozoa</taxon>
        <taxon>Arthropoda</taxon>
        <taxon>Hexapoda</taxon>
        <taxon>Insecta</taxon>
        <taxon>Pterygota</taxon>
        <taxon>Neoptera</taxon>
        <taxon>Paraneoptera</taxon>
        <taxon>Hemiptera</taxon>
        <taxon>Sternorrhyncha</taxon>
        <taxon>Aphidomorpha</taxon>
        <taxon>Aphidoidea</taxon>
        <taxon>Aphididae</taxon>
        <taxon>Macrosiphini</taxon>
        <taxon>Acyrthosiphon</taxon>
    </lineage>
</organism>
<dbReference type="InterPro" id="IPR015915">
    <property type="entry name" value="Kelch-typ_b-propeller"/>
</dbReference>
<reference evidence="9" key="2">
    <citation type="submission" date="2022-06" db="UniProtKB">
        <authorList>
            <consortium name="EnsemblMetazoa"/>
        </authorList>
    </citation>
    <scope>IDENTIFICATION</scope>
</reference>
<comment type="pathway">
    <text evidence="1">Protein modification; protein ubiquitination.</text>
</comment>
<dbReference type="RefSeq" id="XP_029346284.1">
    <property type="nucleotide sequence ID" value="XM_029490424.1"/>
</dbReference>
<dbReference type="InterPro" id="IPR006652">
    <property type="entry name" value="Kelch_1"/>
</dbReference>
<evidence type="ECO:0000256" key="2">
    <source>
        <dbReference type="ARBA" id="ARBA00013699"/>
    </source>
</evidence>
<dbReference type="InterPro" id="IPR011333">
    <property type="entry name" value="SKP1/BTB/POZ_sf"/>
</dbReference>
<dbReference type="InterPro" id="IPR017096">
    <property type="entry name" value="BTB-kelch_protein"/>
</dbReference>
<evidence type="ECO:0000313" key="9">
    <source>
        <dbReference type="EnsemblMetazoa" id="XP_029346284.1"/>
    </source>
</evidence>
<keyword evidence="4" id="KW-0677">Repeat</keyword>
<keyword evidence="10" id="KW-1185">Reference proteome</keyword>
<dbReference type="Proteomes" id="UP000007819">
    <property type="component" value="Chromosome A2"/>
</dbReference>
<dbReference type="Gene3D" id="2.120.10.80">
    <property type="entry name" value="Kelch-type beta propeller"/>
    <property type="match status" value="1"/>
</dbReference>
<dbReference type="Gene3D" id="1.25.40.420">
    <property type="match status" value="1"/>
</dbReference>
<name>A0A8R2NUK3_ACYPI</name>